<dbReference type="AlphaFoldDB" id="A0A9D5BTY1"/>
<dbReference type="PANTHER" id="PTHR34563:SF6">
    <property type="entry name" value="OS08G0416800 PROTEIN"/>
    <property type="match status" value="1"/>
</dbReference>
<dbReference type="PANTHER" id="PTHR34563">
    <property type="entry name" value="BNACNNG33880D PROTEIN"/>
    <property type="match status" value="1"/>
</dbReference>
<comment type="caution">
    <text evidence="1">The sequence shown here is derived from an EMBL/GenBank/DDBJ whole genome shotgun (WGS) entry which is preliminary data.</text>
</comment>
<dbReference type="EMBL" id="JAGGNH010000062">
    <property type="protein sequence ID" value="KAJ0960742.1"/>
    <property type="molecule type" value="Genomic_DNA"/>
</dbReference>
<accession>A0A9D5BTY1</accession>
<sequence>MTWLLVELARHPIEEFLQGTSLMIRLGSCHLYNRGLKMVMMMGEHLEKLVGSLKSKLKALKTKKKAYDKMDKSDSMRVEIRSRRAQKLIAETLKIADSPGHKSYAF</sequence>
<organism evidence="1 2">
    <name type="scientific">Dioscorea zingiberensis</name>
    <dbReference type="NCBI Taxonomy" id="325984"/>
    <lineage>
        <taxon>Eukaryota</taxon>
        <taxon>Viridiplantae</taxon>
        <taxon>Streptophyta</taxon>
        <taxon>Embryophyta</taxon>
        <taxon>Tracheophyta</taxon>
        <taxon>Spermatophyta</taxon>
        <taxon>Magnoliopsida</taxon>
        <taxon>Liliopsida</taxon>
        <taxon>Dioscoreales</taxon>
        <taxon>Dioscoreaceae</taxon>
        <taxon>Dioscorea</taxon>
    </lineage>
</organism>
<protein>
    <submittedName>
        <fullName evidence="1">Uncharacterized protein</fullName>
    </submittedName>
</protein>
<evidence type="ECO:0000313" key="1">
    <source>
        <dbReference type="EMBL" id="KAJ0960742.1"/>
    </source>
</evidence>
<evidence type="ECO:0000313" key="2">
    <source>
        <dbReference type="Proteomes" id="UP001085076"/>
    </source>
</evidence>
<name>A0A9D5BTY1_9LILI</name>
<gene>
    <name evidence="1" type="ORF">J5N97_001391</name>
</gene>
<dbReference type="OrthoDB" id="782347at2759"/>
<keyword evidence="2" id="KW-1185">Reference proteome</keyword>
<proteinExistence type="predicted"/>
<dbReference type="Proteomes" id="UP001085076">
    <property type="component" value="Unassembled WGS sequence"/>
</dbReference>
<reference evidence="1 2" key="1">
    <citation type="journal article" date="2022" name="Hortic Res">
        <title>The genome of Dioscorea zingiberensis sheds light on the biosynthesis, origin and evolution of the medicinally important diosgenin saponins.</title>
        <authorList>
            <person name="Li Y."/>
            <person name="Tan C."/>
            <person name="Li Z."/>
            <person name="Guo J."/>
            <person name="Li S."/>
            <person name="Chen X."/>
            <person name="Wang C."/>
            <person name="Dai X."/>
            <person name="Yang H."/>
            <person name="Song W."/>
            <person name="Hou L."/>
            <person name="Xu J."/>
            <person name="Tong Z."/>
            <person name="Xu A."/>
            <person name="Yuan X."/>
            <person name="Wang W."/>
            <person name="Yang Q."/>
            <person name="Chen L."/>
            <person name="Sun Z."/>
            <person name="Wang K."/>
            <person name="Pan B."/>
            <person name="Chen J."/>
            <person name="Bao Y."/>
            <person name="Liu F."/>
            <person name="Qi X."/>
            <person name="Gang D.R."/>
            <person name="Wen J."/>
            <person name="Li J."/>
        </authorList>
    </citation>
    <scope>NUCLEOTIDE SEQUENCE [LARGE SCALE GENOMIC DNA]</scope>
    <source>
        <strain evidence="1">Dzin_1.0</strain>
    </source>
</reference>